<keyword evidence="3" id="KW-0479">Metal-binding</keyword>
<feature type="domain" description="MPN" evidence="7">
    <location>
        <begin position="24"/>
        <end position="146"/>
    </location>
</feature>
<dbReference type="Proteomes" id="UP000195305">
    <property type="component" value="Unassembled WGS sequence"/>
</dbReference>
<evidence type="ECO:0000313" key="8">
    <source>
        <dbReference type="EMBL" id="OUQ33523.1"/>
    </source>
</evidence>
<evidence type="ECO:0000259" key="7">
    <source>
        <dbReference type="PROSITE" id="PS50249"/>
    </source>
</evidence>
<dbReference type="PANTHER" id="PTHR30471:SF3">
    <property type="entry name" value="UPF0758 PROTEIN YEES-RELATED"/>
    <property type="match status" value="1"/>
</dbReference>
<dbReference type="SUPFAM" id="SSF102712">
    <property type="entry name" value="JAB1/MPN domain"/>
    <property type="match status" value="1"/>
</dbReference>
<keyword evidence="2" id="KW-0645">Protease</keyword>
<evidence type="ECO:0000256" key="6">
    <source>
        <dbReference type="ARBA" id="ARBA00023049"/>
    </source>
</evidence>
<dbReference type="GO" id="GO:0046872">
    <property type="term" value="F:metal ion binding"/>
    <property type="evidence" value="ECO:0007669"/>
    <property type="project" value="UniProtKB-KW"/>
</dbReference>
<dbReference type="PROSITE" id="PS50249">
    <property type="entry name" value="MPN"/>
    <property type="match status" value="1"/>
</dbReference>
<evidence type="ECO:0000256" key="3">
    <source>
        <dbReference type="ARBA" id="ARBA00022723"/>
    </source>
</evidence>
<evidence type="ECO:0000256" key="1">
    <source>
        <dbReference type="ARBA" id="ARBA00010243"/>
    </source>
</evidence>
<proteinExistence type="inferred from homology"/>
<dbReference type="CDD" id="cd08071">
    <property type="entry name" value="MPN_DUF2466"/>
    <property type="match status" value="1"/>
</dbReference>
<dbReference type="Gene3D" id="3.40.140.10">
    <property type="entry name" value="Cytidine Deaminase, domain 2"/>
    <property type="match status" value="1"/>
</dbReference>
<dbReference type="Pfam" id="PF04002">
    <property type="entry name" value="RadC"/>
    <property type="match status" value="1"/>
</dbReference>
<comment type="similarity">
    <text evidence="1">Belongs to the UPF0758 family.</text>
</comment>
<reference evidence="8 9" key="1">
    <citation type="journal article" date="2018" name="BMC Genomics">
        <title>Whole genome sequencing and function prediction of 133 gut anaerobes isolated from chicken caecum in pure cultures.</title>
        <authorList>
            <person name="Medvecky M."/>
            <person name="Cejkova D."/>
            <person name="Polansky O."/>
            <person name="Karasova D."/>
            <person name="Kubasova T."/>
            <person name="Cizek A."/>
            <person name="Rychlik I."/>
        </authorList>
    </citation>
    <scope>NUCLEOTIDE SEQUENCE [LARGE SCALE GENOMIC DNA]</scope>
    <source>
        <strain evidence="8 9">An13</strain>
    </source>
</reference>
<dbReference type="PANTHER" id="PTHR30471">
    <property type="entry name" value="DNA REPAIR PROTEIN RADC"/>
    <property type="match status" value="1"/>
</dbReference>
<accession>A0A1Y4SXM0</accession>
<comment type="caution">
    <text evidence="8">The sequence shown here is derived from an EMBL/GenBank/DDBJ whole genome shotgun (WGS) entry which is preliminary data.</text>
</comment>
<organism evidence="8 9">
    <name type="scientific">Massilimicrobiota timonensis</name>
    <dbReference type="NCBI Taxonomy" id="1776392"/>
    <lineage>
        <taxon>Bacteria</taxon>
        <taxon>Bacillati</taxon>
        <taxon>Bacillota</taxon>
        <taxon>Erysipelotrichia</taxon>
        <taxon>Erysipelotrichales</taxon>
        <taxon>Erysipelotrichaceae</taxon>
        <taxon>Massilimicrobiota</taxon>
    </lineage>
</organism>
<dbReference type="InterPro" id="IPR025657">
    <property type="entry name" value="RadC_JAB"/>
</dbReference>
<keyword evidence="5" id="KW-0862">Zinc</keyword>
<dbReference type="EMBL" id="NFLJ01000029">
    <property type="protein sequence ID" value="OUQ33523.1"/>
    <property type="molecule type" value="Genomic_DNA"/>
</dbReference>
<evidence type="ECO:0000256" key="5">
    <source>
        <dbReference type="ARBA" id="ARBA00022833"/>
    </source>
</evidence>
<dbReference type="InterPro" id="IPR037518">
    <property type="entry name" value="MPN"/>
</dbReference>
<gene>
    <name evidence="8" type="ORF">B5E75_09990</name>
</gene>
<evidence type="ECO:0000256" key="4">
    <source>
        <dbReference type="ARBA" id="ARBA00022801"/>
    </source>
</evidence>
<keyword evidence="6" id="KW-0482">Metalloprotease</keyword>
<keyword evidence="9" id="KW-1185">Reference proteome</keyword>
<dbReference type="RefSeq" id="WP_087358837.1">
    <property type="nucleotide sequence ID" value="NZ_NFLJ01000029.1"/>
</dbReference>
<evidence type="ECO:0000256" key="2">
    <source>
        <dbReference type="ARBA" id="ARBA00022670"/>
    </source>
</evidence>
<sequence>MKKKVDFISLKICREKTVEYESKGITNPDRAFEAISNIIDNTDRECFGVIMMNNANEINSFEICSVGTVNMTLAHPREVFKGAILSNASKIMLFHTHPSNTIEPSQTDIDTTKELIEASKILQIPIIDHIITCERGYFSFAEHGILFGE</sequence>
<dbReference type="GO" id="GO:0008237">
    <property type="term" value="F:metallopeptidase activity"/>
    <property type="evidence" value="ECO:0007669"/>
    <property type="project" value="UniProtKB-KW"/>
</dbReference>
<dbReference type="InterPro" id="IPR001405">
    <property type="entry name" value="UPF0758"/>
</dbReference>
<dbReference type="OrthoDB" id="9804482at2"/>
<name>A0A1Y4SXM0_9FIRM</name>
<protein>
    <recommendedName>
        <fullName evidence="7">MPN domain-containing protein</fullName>
    </recommendedName>
</protein>
<dbReference type="GO" id="GO:0006508">
    <property type="term" value="P:proteolysis"/>
    <property type="evidence" value="ECO:0007669"/>
    <property type="project" value="UniProtKB-KW"/>
</dbReference>
<evidence type="ECO:0000313" key="9">
    <source>
        <dbReference type="Proteomes" id="UP000195305"/>
    </source>
</evidence>
<keyword evidence="4" id="KW-0378">Hydrolase</keyword>
<dbReference type="AlphaFoldDB" id="A0A1Y4SXM0"/>